<organism evidence="9 10">
    <name type="scientific">Chaetomidium leptoderma</name>
    <dbReference type="NCBI Taxonomy" id="669021"/>
    <lineage>
        <taxon>Eukaryota</taxon>
        <taxon>Fungi</taxon>
        <taxon>Dikarya</taxon>
        <taxon>Ascomycota</taxon>
        <taxon>Pezizomycotina</taxon>
        <taxon>Sordariomycetes</taxon>
        <taxon>Sordariomycetidae</taxon>
        <taxon>Sordariales</taxon>
        <taxon>Chaetomiaceae</taxon>
        <taxon>Chaetomidium</taxon>
    </lineage>
</organism>
<name>A0AAN6VKW0_9PEZI</name>
<dbReference type="CDD" id="cd00118">
    <property type="entry name" value="LysM"/>
    <property type="match status" value="1"/>
</dbReference>
<dbReference type="CDD" id="cd02878">
    <property type="entry name" value="GH18_zymocin_alpha"/>
    <property type="match status" value="1"/>
</dbReference>
<dbReference type="InterPro" id="IPR029226">
    <property type="entry name" value="Ecp2-like"/>
</dbReference>
<dbReference type="EC" id="3.2.1.14" evidence="2"/>
<reference evidence="9" key="1">
    <citation type="journal article" date="2023" name="Mol. Phylogenet. Evol.">
        <title>Genome-scale phylogeny and comparative genomics of the fungal order Sordariales.</title>
        <authorList>
            <person name="Hensen N."/>
            <person name="Bonometti L."/>
            <person name="Westerberg I."/>
            <person name="Brannstrom I.O."/>
            <person name="Guillou S."/>
            <person name="Cros-Aarteil S."/>
            <person name="Calhoun S."/>
            <person name="Haridas S."/>
            <person name="Kuo A."/>
            <person name="Mondo S."/>
            <person name="Pangilinan J."/>
            <person name="Riley R."/>
            <person name="LaButti K."/>
            <person name="Andreopoulos B."/>
            <person name="Lipzen A."/>
            <person name="Chen C."/>
            <person name="Yan M."/>
            <person name="Daum C."/>
            <person name="Ng V."/>
            <person name="Clum A."/>
            <person name="Steindorff A."/>
            <person name="Ohm R.A."/>
            <person name="Martin F."/>
            <person name="Silar P."/>
            <person name="Natvig D.O."/>
            <person name="Lalanne C."/>
            <person name="Gautier V."/>
            <person name="Ament-Velasquez S.L."/>
            <person name="Kruys A."/>
            <person name="Hutchinson M.I."/>
            <person name="Powell A.J."/>
            <person name="Barry K."/>
            <person name="Miller A.N."/>
            <person name="Grigoriev I.V."/>
            <person name="Debuchy R."/>
            <person name="Gladieux P."/>
            <person name="Hiltunen Thoren M."/>
            <person name="Johannesson H."/>
        </authorList>
    </citation>
    <scope>NUCLEOTIDE SEQUENCE</scope>
    <source>
        <strain evidence="9">CBS 538.74</strain>
    </source>
</reference>
<feature type="domain" description="LysM" evidence="7">
    <location>
        <begin position="358"/>
        <end position="406"/>
    </location>
</feature>
<keyword evidence="10" id="KW-1185">Reference proteome</keyword>
<dbReference type="InterPro" id="IPR017853">
    <property type="entry name" value="GH"/>
</dbReference>
<dbReference type="Gene3D" id="3.10.50.10">
    <property type="match status" value="1"/>
</dbReference>
<dbReference type="Gene3D" id="3.20.20.80">
    <property type="entry name" value="Glycosidases"/>
    <property type="match status" value="1"/>
</dbReference>
<protein>
    <recommendedName>
        <fullName evidence="2">chitinase</fullName>
        <ecNumber evidence="2">3.2.1.14</ecNumber>
    </recommendedName>
</protein>
<comment type="caution">
    <text evidence="9">The sequence shown here is derived from an EMBL/GenBank/DDBJ whole genome shotgun (WGS) entry which is preliminary data.</text>
</comment>
<dbReference type="InterPro" id="IPR053214">
    <property type="entry name" value="LysM12-like"/>
</dbReference>
<dbReference type="SUPFAM" id="SSF51445">
    <property type="entry name" value="(Trans)glycosidases"/>
    <property type="match status" value="1"/>
</dbReference>
<evidence type="ECO:0000256" key="1">
    <source>
        <dbReference type="ARBA" id="ARBA00008682"/>
    </source>
</evidence>
<dbReference type="PANTHER" id="PTHR47700:SF1">
    <property type="entry name" value="CHITINASE"/>
    <property type="match status" value="1"/>
</dbReference>
<evidence type="ECO:0000259" key="8">
    <source>
        <dbReference type="PROSITE" id="PS51910"/>
    </source>
</evidence>
<evidence type="ECO:0000256" key="6">
    <source>
        <dbReference type="SAM" id="SignalP"/>
    </source>
</evidence>
<reference evidence="9" key="2">
    <citation type="submission" date="2023-05" db="EMBL/GenBank/DDBJ databases">
        <authorList>
            <consortium name="Lawrence Berkeley National Laboratory"/>
            <person name="Steindorff A."/>
            <person name="Hensen N."/>
            <person name="Bonometti L."/>
            <person name="Westerberg I."/>
            <person name="Brannstrom I.O."/>
            <person name="Guillou S."/>
            <person name="Cros-Aarteil S."/>
            <person name="Calhoun S."/>
            <person name="Haridas S."/>
            <person name="Kuo A."/>
            <person name="Mondo S."/>
            <person name="Pangilinan J."/>
            <person name="Riley R."/>
            <person name="Labutti K."/>
            <person name="Andreopoulos B."/>
            <person name="Lipzen A."/>
            <person name="Chen C."/>
            <person name="Yanf M."/>
            <person name="Daum C."/>
            <person name="Ng V."/>
            <person name="Clum A."/>
            <person name="Ohm R."/>
            <person name="Martin F."/>
            <person name="Silar P."/>
            <person name="Natvig D."/>
            <person name="Lalanne C."/>
            <person name="Gautier V."/>
            <person name="Ament-Velasquez S.L."/>
            <person name="Kruys A."/>
            <person name="Hutchinson M.I."/>
            <person name="Powell A.J."/>
            <person name="Barry K."/>
            <person name="Miller A.N."/>
            <person name="Grigoriev I.V."/>
            <person name="Debuchy R."/>
            <person name="Gladieux P."/>
            <person name="Thoren M.H."/>
            <person name="Johannesson H."/>
        </authorList>
    </citation>
    <scope>NUCLEOTIDE SEQUENCE</scope>
    <source>
        <strain evidence="9">CBS 538.74</strain>
    </source>
</reference>
<dbReference type="InterPro" id="IPR018392">
    <property type="entry name" value="LysM"/>
</dbReference>
<dbReference type="GO" id="GO:0008843">
    <property type="term" value="F:endochitinase activity"/>
    <property type="evidence" value="ECO:0007669"/>
    <property type="project" value="UniProtKB-EC"/>
</dbReference>
<dbReference type="Pfam" id="PF01476">
    <property type="entry name" value="LysM"/>
    <property type="match status" value="2"/>
</dbReference>
<feature type="domain" description="LysM" evidence="7">
    <location>
        <begin position="294"/>
        <end position="339"/>
    </location>
</feature>
<feature type="domain" description="GH18" evidence="8">
    <location>
        <begin position="472"/>
        <end position="836"/>
    </location>
</feature>
<dbReference type="InterPro" id="IPR011583">
    <property type="entry name" value="Chitinase_II/V-like_cat"/>
</dbReference>
<evidence type="ECO:0000313" key="10">
    <source>
        <dbReference type="Proteomes" id="UP001302745"/>
    </source>
</evidence>
<feature type="chain" id="PRO_5042858717" description="chitinase" evidence="6">
    <location>
        <begin position="26"/>
        <end position="1442"/>
    </location>
</feature>
<evidence type="ECO:0000256" key="5">
    <source>
        <dbReference type="ARBA" id="ARBA00023295"/>
    </source>
</evidence>
<evidence type="ECO:0000256" key="3">
    <source>
        <dbReference type="ARBA" id="ARBA00022669"/>
    </source>
</evidence>
<evidence type="ECO:0000259" key="7">
    <source>
        <dbReference type="PROSITE" id="PS51782"/>
    </source>
</evidence>
<evidence type="ECO:0000256" key="4">
    <source>
        <dbReference type="ARBA" id="ARBA00023026"/>
    </source>
</evidence>
<sequence length="1442" mass="156529">MVTSSWFTAALGAVGLLFAADGAMAKASGFRPPSGPSYANIEGCPARCGDSGASTGNWSVFANLQQLGRCKQTMFYDFSLYDQVDDSATNHRIHSCSSFGPDFAKIPTSEPSVAAAAPVDVRLEVGWWEEGFGLAAPGLRSLIRQIRKYVDHGHGETDTPFVMFGQSGQATIGVYIGQGLLNQGISESALKILQDNLENLGVSTPSLAMQLCGPGYDSKHIFGVMVTSNGTFTPIQDAIKTWGNATCLSYAGSKSFPGQASFVTPPRLTNGTTAWPTANSTIRARALHARATCRTVQVESGESCASLATKCGITGAEFTKINSGSTFCATLKPKQHVCCTTGDLPDFRPKPNADGSCYSYQVKRDDNCANLAAEYGLTVNDIEGFNKNTWAWNGCQLLWLDAVLCLSSGSPPFPAPVTNAVCGPQKPGSKPPTDGSNIASLNPCPLNSCSPGTYGCISNCGLDLIKGDGTGAIKIGYFEGYGLGRDCLYQDAAQIDTSKYTHIHFAFGLLTESFEVTVGDILSTYEFGEFKKLTGVKRILSLGGWTFSTHPTTYQIFRNGVKPANRLKMATNIANFVKLHGLEGVEIDWEYPGAPDIFDIPRGEEDEGPNYLAFLVILKNLLPGRSVSIAAPSSYWYLKQYPLYNIGKVVDYIVFMTYDLHGQWDASNVWSQEGCQTGNCLRSQVNLTETRQSLVMISKAGVPGRKIIIGVTSYGRSFDMAQAGCWGPNCFFTGDRYNSNAKKGVCTGTAGYVADAEIAEIMQDSSRVVKSFVDSTSNSDILVYDNNQWVGYMSSATKKVRTTLYTAWGMGGTTDWATDLQTYHPVPAPAKDWPTFIALTLAGENGKADHTRDSSWTQFDCTHPVTVDPLYTTLIYRWKTLNADAAWQDVVRIWQETDSKLPNVKFMASVTQTLRMESAHCELIDNCSCDNIRPCPPGANGPESGPAAELIWDSLMRIHSMHHTYHTALFDTMAVVSADLDHMENTFAPIPEEKTNMWTDLLINLLTLGTLSAAGPFFNSFLKNSAYFLRPGKSVDNLKDTTMTVVGQGTSVAKDLLHAPDTPWKTEDQDKFSSYMGAVVWGWANTTALTLAKLFDGSPESLDVLYKTMSDGKLVDGLTDTQAVENSTFVGDLRRNIAKTFFGYAIPALWRNSGAYAFILDSGLGCSDDKAPLLEYVDDATMKKTGVCVDGRQYYLVSPNGDPHVPCWCRHYQAPGACDDLVCPERNTFSAPPGLDSFGGNNWGSLRLEDVVQGSIRSWIKNGKQNSAKLADPEDTTTTEDLLKVDVTTPGFIRLPVCSPERAFQSWDTTSKGSSDNYPCDIPPGRNFCGDSSFVDQTSAASPKVSDCLDIIKHIQGDGSTQFEVQTVGLQQHQVLESGSCRFGLEATKLDGNILFWMGGQDAIDIINDAVKRFGGSGKVSAYGELSCNGNIHQQNVKWGIY</sequence>
<accession>A0AAN6VKW0</accession>
<keyword evidence="5" id="KW-0326">Glycosidase</keyword>
<dbReference type="GO" id="GO:0005975">
    <property type="term" value="P:carbohydrate metabolic process"/>
    <property type="evidence" value="ECO:0007669"/>
    <property type="project" value="InterPro"/>
</dbReference>
<gene>
    <name evidence="9" type="ORF">C8A00DRAFT_34091</name>
</gene>
<keyword evidence="3" id="KW-0147">Chitin-binding</keyword>
<dbReference type="InterPro" id="IPR036779">
    <property type="entry name" value="LysM_dom_sf"/>
</dbReference>
<dbReference type="PROSITE" id="PS51782">
    <property type="entry name" value="LYSM"/>
    <property type="match status" value="2"/>
</dbReference>
<proteinExistence type="inferred from homology"/>
<keyword evidence="4" id="KW-0843">Virulence</keyword>
<evidence type="ECO:0000313" key="9">
    <source>
        <dbReference type="EMBL" id="KAK4153145.1"/>
    </source>
</evidence>
<dbReference type="InterPro" id="IPR029070">
    <property type="entry name" value="Chitinase_insertion_sf"/>
</dbReference>
<evidence type="ECO:0000256" key="2">
    <source>
        <dbReference type="ARBA" id="ARBA00012729"/>
    </source>
</evidence>
<dbReference type="PROSITE" id="PS51910">
    <property type="entry name" value="GH18_2"/>
    <property type="match status" value="1"/>
</dbReference>
<dbReference type="Gene3D" id="3.10.350.10">
    <property type="entry name" value="LysM domain"/>
    <property type="match status" value="2"/>
</dbReference>
<dbReference type="Pfam" id="PF00704">
    <property type="entry name" value="Glyco_hydro_18"/>
    <property type="match status" value="1"/>
</dbReference>
<keyword evidence="5" id="KW-0378">Hydrolase</keyword>
<dbReference type="PANTHER" id="PTHR47700">
    <property type="entry name" value="V CHITINASE, PUTATIVE (AFU_ORTHOLOGUE AFUA_6G13720)-RELATED"/>
    <property type="match status" value="1"/>
</dbReference>
<dbReference type="SMART" id="SM00636">
    <property type="entry name" value="Glyco_18"/>
    <property type="match status" value="1"/>
</dbReference>
<dbReference type="Proteomes" id="UP001302745">
    <property type="component" value="Unassembled WGS sequence"/>
</dbReference>
<dbReference type="InterPro" id="IPR001223">
    <property type="entry name" value="Glyco_hydro18_cat"/>
</dbReference>
<comment type="similarity">
    <text evidence="1">Belongs to the glycosyl hydrolase 18 family. Chitinase class V subfamily.</text>
</comment>
<dbReference type="EMBL" id="MU856949">
    <property type="protein sequence ID" value="KAK4153145.1"/>
    <property type="molecule type" value="Genomic_DNA"/>
</dbReference>
<keyword evidence="6" id="KW-0732">Signal</keyword>
<dbReference type="SUPFAM" id="SSF54106">
    <property type="entry name" value="LysM domain"/>
    <property type="match status" value="2"/>
</dbReference>
<dbReference type="GO" id="GO:0008061">
    <property type="term" value="F:chitin binding"/>
    <property type="evidence" value="ECO:0007669"/>
    <property type="project" value="UniProtKB-KW"/>
</dbReference>
<dbReference type="Pfam" id="PF14856">
    <property type="entry name" value="Hce2"/>
    <property type="match status" value="1"/>
</dbReference>
<feature type="signal peptide" evidence="6">
    <location>
        <begin position="1"/>
        <end position="25"/>
    </location>
</feature>
<dbReference type="SUPFAM" id="SSF54556">
    <property type="entry name" value="Chitinase insertion domain"/>
    <property type="match status" value="1"/>
</dbReference>
<dbReference type="SMART" id="SM00257">
    <property type="entry name" value="LysM"/>
    <property type="match status" value="2"/>
</dbReference>